<dbReference type="RefSeq" id="WP_301160935.1">
    <property type="nucleotide sequence ID" value="NZ_JAUHQB010000010.1"/>
</dbReference>
<proteinExistence type="predicted"/>
<accession>A0AB35MKS9</accession>
<feature type="signal peptide" evidence="1">
    <location>
        <begin position="1"/>
        <end position="33"/>
    </location>
</feature>
<dbReference type="AlphaFoldDB" id="A0AB35MKS9"/>
<gene>
    <name evidence="2" type="ORF">QQ002_12285</name>
</gene>
<dbReference type="Proteomes" id="UP001172756">
    <property type="component" value="Unassembled WGS sequence"/>
</dbReference>
<evidence type="ECO:0000313" key="3">
    <source>
        <dbReference type="Proteomes" id="UP001172756"/>
    </source>
</evidence>
<dbReference type="EMBL" id="JAUHQB010000010">
    <property type="protein sequence ID" value="MDN4484321.1"/>
    <property type="molecule type" value="Genomic_DNA"/>
</dbReference>
<evidence type="ECO:0008006" key="4">
    <source>
        <dbReference type="Google" id="ProtNLM"/>
    </source>
</evidence>
<reference evidence="2 3" key="1">
    <citation type="submission" date="2023-06" db="EMBL/GenBank/DDBJ databases">
        <title>SYSU T0a273.</title>
        <authorList>
            <person name="Gao L."/>
            <person name="Fang B.-Z."/>
            <person name="Li W.-J."/>
        </authorList>
    </citation>
    <scope>NUCLEOTIDE SEQUENCE [LARGE SCALE GENOMIC DNA]</scope>
    <source>
        <strain evidence="2 3">SYSU T0a273</strain>
    </source>
</reference>
<evidence type="ECO:0000256" key="1">
    <source>
        <dbReference type="SAM" id="SignalP"/>
    </source>
</evidence>
<name>A0AB35MKS9_9MICO</name>
<keyword evidence="1" id="KW-0732">Signal</keyword>
<evidence type="ECO:0000313" key="2">
    <source>
        <dbReference type="EMBL" id="MDN4484321.1"/>
    </source>
</evidence>
<comment type="caution">
    <text evidence="2">The sequence shown here is derived from an EMBL/GenBank/DDBJ whole genome shotgun (WGS) entry which is preliminary data.</text>
</comment>
<sequence length="428" mass="46893">MTQPTVRLRSAVAGVLALATLVALVMPAPAASAATPLAAFTGNEYETGGPYPSGYHLESAVSVEEYRKFESFYIIGKSRINGNATTLTTFLEAAPRGSSSWKRIQRQRSESNGYYEYVVRPESELQYRVVIAREWDTAALAASEVYSPEFVGSSHTLEQRRAELAWRLGAQTRTVRVMKPYQYAKYPFDAVAGRWQTFEGGLLAEITRANGKVSTWYVDGRILDRFLDLGGWTGKMGTPVRDVICVEIEESCTQLFSGGAIYTNNRGNVTSLYGPSDWRWEIVTAAWSQKGYRESSWRTNKYNDWIGDDNAWCGVFAAWAATASGHANAVPQESGFSSTVSELRRAGVLKKGSSGVAPGRMVLYDFLNDGKDEPSHIALIVKVANGYVYAIEGNTTDGSGDPTRGVFYRARAVSSVWGTADPAAFAKS</sequence>
<feature type="chain" id="PRO_5044344333" description="CHAP domain-containing protein" evidence="1">
    <location>
        <begin position="34"/>
        <end position="428"/>
    </location>
</feature>
<organism evidence="2 3">
    <name type="scientific">Demequina lignilytica</name>
    <dbReference type="NCBI Taxonomy" id="3051663"/>
    <lineage>
        <taxon>Bacteria</taxon>
        <taxon>Bacillati</taxon>
        <taxon>Actinomycetota</taxon>
        <taxon>Actinomycetes</taxon>
        <taxon>Micrococcales</taxon>
        <taxon>Demequinaceae</taxon>
        <taxon>Demequina</taxon>
    </lineage>
</organism>
<protein>
    <recommendedName>
        <fullName evidence="4">CHAP domain-containing protein</fullName>
    </recommendedName>
</protein>